<evidence type="ECO:0000256" key="1">
    <source>
        <dbReference type="ARBA" id="ARBA00022737"/>
    </source>
</evidence>
<gene>
    <name evidence="4" type="ORF">CEUSTIGMA_g8503.t1</name>
</gene>
<dbReference type="PANTHER" id="PTHR43855">
    <property type="entry name" value="THIOSULFATE SULFURTRANSFERASE"/>
    <property type="match status" value="1"/>
</dbReference>
<feature type="domain" description="Rhodanese" evidence="3">
    <location>
        <begin position="51"/>
        <end position="168"/>
    </location>
</feature>
<feature type="region of interest" description="Disordered" evidence="2">
    <location>
        <begin position="224"/>
        <end position="265"/>
    </location>
</feature>
<dbReference type="PANTHER" id="PTHR43855:SF1">
    <property type="entry name" value="THIOSULFATE SULFURTRANSFERASE"/>
    <property type="match status" value="1"/>
</dbReference>
<feature type="compositionally biased region" description="Polar residues" evidence="2">
    <location>
        <begin position="229"/>
        <end position="242"/>
    </location>
</feature>
<keyword evidence="1" id="KW-0677">Repeat</keyword>
<sequence>MRQHANVYSYLQSKSSFPRPLRLSQSRLLRLDNFSPCRCTVISVQELIKAGLEDCTLLDVRDYEQYYHGHILGAVSLHPQSLLLNTLTTSQGDRNEESWALDLDPDKFAAIVEAKGVSHDREVVVYDDGSCLAAAWMWWALTVQGHKNVRVLSGGFSSWTQHDGLEEEGDPCCPLKLQTTFEAEQQLQYIITYHELRQIMMMIPKIQHQTSCLGSSGYHPSSGLSSDSTYADSSKMIASSHSSNRKDEDKQSQQQTGLPGCSSHHNSRTWRVVITVEVHNDLLVGRSNGSSTAGAEVSVDELAVADCDELDEQVTTRKLSSMLAGGSRELLRREQAQKLQSMMEKETFVTSAGCGDKTYHDLPPAVFGVVSRSTSGMMTYAAQQPQQSSSQHPSFDNFHSLLDYIMYNTILPRQFTSSMTGGHLMSSSSSSVSSSSSSATAINRTAVNQAADSCTAAAPIPQLCTFHVALSSMLHHDMHKFFTSFKANREPEILSTNNASPSRTSNSSGIESTVKLISQGSKIRAHESRHNDGVVSSAYDDVLVVFKPADDEANNDTELPALCLAALRLKSSLSTCGIKIPWAVLIN</sequence>
<dbReference type="STRING" id="1157962.A0A250XDA6"/>
<evidence type="ECO:0000313" key="4">
    <source>
        <dbReference type="EMBL" id="GAX81068.1"/>
    </source>
</evidence>
<dbReference type="Gene3D" id="3.40.250.10">
    <property type="entry name" value="Rhodanese-like domain"/>
    <property type="match status" value="1"/>
</dbReference>
<dbReference type="InterPro" id="IPR001763">
    <property type="entry name" value="Rhodanese-like_dom"/>
</dbReference>
<dbReference type="OrthoDB" id="270167at2759"/>
<dbReference type="SUPFAM" id="SSF52821">
    <property type="entry name" value="Rhodanese/Cell cycle control phosphatase"/>
    <property type="match status" value="1"/>
</dbReference>
<dbReference type="SMART" id="SM00450">
    <property type="entry name" value="RHOD"/>
    <property type="match status" value="1"/>
</dbReference>
<accession>A0A250XDA6</accession>
<dbReference type="CDD" id="cd01448">
    <property type="entry name" value="TST_Repeat_1"/>
    <property type="match status" value="1"/>
</dbReference>
<dbReference type="InterPro" id="IPR051126">
    <property type="entry name" value="Thiosulfate_sulfurtransferase"/>
</dbReference>
<evidence type="ECO:0000256" key="2">
    <source>
        <dbReference type="SAM" id="MobiDB-lite"/>
    </source>
</evidence>
<evidence type="ECO:0000259" key="3">
    <source>
        <dbReference type="PROSITE" id="PS50206"/>
    </source>
</evidence>
<dbReference type="Pfam" id="PF00581">
    <property type="entry name" value="Rhodanese"/>
    <property type="match status" value="1"/>
</dbReference>
<dbReference type="PROSITE" id="PS50206">
    <property type="entry name" value="RHODANESE_3"/>
    <property type="match status" value="1"/>
</dbReference>
<organism evidence="4 5">
    <name type="scientific">Chlamydomonas eustigma</name>
    <dbReference type="NCBI Taxonomy" id="1157962"/>
    <lineage>
        <taxon>Eukaryota</taxon>
        <taxon>Viridiplantae</taxon>
        <taxon>Chlorophyta</taxon>
        <taxon>core chlorophytes</taxon>
        <taxon>Chlorophyceae</taxon>
        <taxon>CS clade</taxon>
        <taxon>Chlamydomonadales</taxon>
        <taxon>Chlamydomonadaceae</taxon>
        <taxon>Chlamydomonas</taxon>
    </lineage>
</organism>
<keyword evidence="5" id="KW-1185">Reference proteome</keyword>
<evidence type="ECO:0000313" key="5">
    <source>
        <dbReference type="Proteomes" id="UP000232323"/>
    </source>
</evidence>
<reference evidence="4 5" key="1">
    <citation type="submission" date="2017-08" db="EMBL/GenBank/DDBJ databases">
        <title>Acidophilic green algal genome provides insights into adaptation to an acidic environment.</title>
        <authorList>
            <person name="Hirooka S."/>
            <person name="Hirose Y."/>
            <person name="Kanesaki Y."/>
            <person name="Higuchi S."/>
            <person name="Fujiwara T."/>
            <person name="Onuma R."/>
            <person name="Era A."/>
            <person name="Ohbayashi R."/>
            <person name="Uzuka A."/>
            <person name="Nozaki H."/>
            <person name="Yoshikawa H."/>
            <person name="Miyagishima S.Y."/>
        </authorList>
    </citation>
    <scope>NUCLEOTIDE SEQUENCE [LARGE SCALE GENOMIC DNA]</scope>
    <source>
        <strain evidence="4 5">NIES-2499</strain>
    </source>
</reference>
<protein>
    <recommendedName>
        <fullName evidence="3">Rhodanese domain-containing protein</fullName>
    </recommendedName>
</protein>
<name>A0A250XDA6_9CHLO</name>
<dbReference type="EMBL" id="BEGY01000060">
    <property type="protein sequence ID" value="GAX81068.1"/>
    <property type="molecule type" value="Genomic_DNA"/>
</dbReference>
<comment type="caution">
    <text evidence="4">The sequence shown here is derived from an EMBL/GenBank/DDBJ whole genome shotgun (WGS) entry which is preliminary data.</text>
</comment>
<proteinExistence type="predicted"/>
<dbReference type="Proteomes" id="UP000232323">
    <property type="component" value="Unassembled WGS sequence"/>
</dbReference>
<dbReference type="InterPro" id="IPR036873">
    <property type="entry name" value="Rhodanese-like_dom_sf"/>
</dbReference>
<dbReference type="AlphaFoldDB" id="A0A250XDA6"/>